<feature type="compositionally biased region" description="Basic and acidic residues" evidence="1">
    <location>
        <begin position="66"/>
        <end position="78"/>
    </location>
</feature>
<accession>A0AAN0JAE6</accession>
<dbReference type="KEGG" id="aqu:100636415"/>
<evidence type="ECO:0000313" key="3">
    <source>
        <dbReference type="Proteomes" id="UP000007879"/>
    </source>
</evidence>
<organism evidence="2 3">
    <name type="scientific">Amphimedon queenslandica</name>
    <name type="common">Sponge</name>
    <dbReference type="NCBI Taxonomy" id="400682"/>
    <lineage>
        <taxon>Eukaryota</taxon>
        <taxon>Metazoa</taxon>
        <taxon>Porifera</taxon>
        <taxon>Demospongiae</taxon>
        <taxon>Heteroscleromorpha</taxon>
        <taxon>Haplosclerida</taxon>
        <taxon>Niphatidae</taxon>
        <taxon>Amphimedon</taxon>
    </lineage>
</organism>
<keyword evidence="3" id="KW-1185">Reference proteome</keyword>
<dbReference type="AlphaFoldDB" id="A0AAN0JAE6"/>
<sequence>MLQMALPYKHDNYKRNENQSMHENETSISENVDLFVDTALATNNHTQSQENRLSGRLNEGSNNTKEQIKTDSIIHEASDNSSKSAMKNDTDTNGQCSADVVQAGSAVQRHFILLFLHVLPRWSHVICFHSWHNSGIMAFRVAVDSGEMEAEDDD</sequence>
<dbReference type="RefSeq" id="XP_019854030.1">
    <property type="nucleotide sequence ID" value="XM_019998471.1"/>
</dbReference>
<feature type="region of interest" description="Disordered" evidence="1">
    <location>
        <begin position="43"/>
        <end position="92"/>
    </location>
</feature>
<evidence type="ECO:0000256" key="1">
    <source>
        <dbReference type="SAM" id="MobiDB-lite"/>
    </source>
</evidence>
<reference evidence="2" key="2">
    <citation type="submission" date="2024-06" db="UniProtKB">
        <authorList>
            <consortium name="EnsemblMetazoa"/>
        </authorList>
    </citation>
    <scope>IDENTIFICATION</scope>
</reference>
<name>A0AAN0JAE6_AMPQE</name>
<evidence type="ECO:0000313" key="2">
    <source>
        <dbReference type="EnsemblMetazoa" id="XP_019854030.1"/>
    </source>
</evidence>
<dbReference type="GeneID" id="100636415"/>
<proteinExistence type="predicted"/>
<feature type="compositionally biased region" description="Polar residues" evidence="1">
    <location>
        <begin position="79"/>
        <end position="92"/>
    </location>
</feature>
<dbReference type="EnsemblMetazoa" id="XM_019998471.1">
    <property type="protein sequence ID" value="XP_019854030.1"/>
    <property type="gene ID" value="LOC100636415"/>
</dbReference>
<feature type="compositionally biased region" description="Polar residues" evidence="1">
    <location>
        <begin position="43"/>
        <end position="52"/>
    </location>
</feature>
<protein>
    <submittedName>
        <fullName evidence="2">Uncharacterized protein</fullName>
    </submittedName>
</protein>
<dbReference type="Proteomes" id="UP000007879">
    <property type="component" value="Unassembled WGS sequence"/>
</dbReference>
<reference evidence="3" key="1">
    <citation type="journal article" date="2010" name="Nature">
        <title>The Amphimedon queenslandica genome and the evolution of animal complexity.</title>
        <authorList>
            <person name="Srivastava M."/>
            <person name="Simakov O."/>
            <person name="Chapman J."/>
            <person name="Fahey B."/>
            <person name="Gauthier M.E."/>
            <person name="Mitros T."/>
            <person name="Richards G.S."/>
            <person name="Conaco C."/>
            <person name="Dacre M."/>
            <person name="Hellsten U."/>
            <person name="Larroux C."/>
            <person name="Putnam N.H."/>
            <person name="Stanke M."/>
            <person name="Adamska M."/>
            <person name="Darling A."/>
            <person name="Degnan S.M."/>
            <person name="Oakley T.H."/>
            <person name="Plachetzki D.C."/>
            <person name="Zhai Y."/>
            <person name="Adamski M."/>
            <person name="Calcino A."/>
            <person name="Cummins S.F."/>
            <person name="Goodstein D.M."/>
            <person name="Harris C."/>
            <person name="Jackson D.J."/>
            <person name="Leys S.P."/>
            <person name="Shu S."/>
            <person name="Woodcroft B.J."/>
            <person name="Vervoort M."/>
            <person name="Kosik K.S."/>
            <person name="Manning G."/>
            <person name="Degnan B.M."/>
            <person name="Rokhsar D.S."/>
        </authorList>
    </citation>
    <scope>NUCLEOTIDE SEQUENCE [LARGE SCALE GENOMIC DNA]</scope>
</reference>